<evidence type="ECO:0000256" key="2">
    <source>
        <dbReference type="ARBA" id="ARBA00007984"/>
    </source>
</evidence>
<comment type="function">
    <text evidence="10">Critical mediator, in cooperation with CASP4, of endoplasmic reticulum-stress induced apoptosis. Required or the activation of CASP4 following endoplasmic reticulum stress.</text>
</comment>
<evidence type="ECO:0000313" key="13">
    <source>
        <dbReference type="EMBL" id="KAK2193343.1"/>
    </source>
</evidence>
<evidence type="ECO:0000256" key="9">
    <source>
        <dbReference type="ARBA" id="ARBA00023180"/>
    </source>
</evidence>
<keyword evidence="6" id="KW-0256">Endoplasmic reticulum</keyword>
<protein>
    <recommendedName>
        <fullName evidence="15">Transmembrane protein 214</fullName>
    </recommendedName>
</protein>
<dbReference type="PANTHER" id="PTHR13448:SF0">
    <property type="entry name" value="TRANSMEMBRANE PROTEIN 214"/>
    <property type="match status" value="1"/>
</dbReference>
<dbReference type="GO" id="GO:0005789">
    <property type="term" value="C:endoplasmic reticulum membrane"/>
    <property type="evidence" value="ECO:0007669"/>
    <property type="project" value="UniProtKB-SubCell"/>
</dbReference>
<dbReference type="EMBL" id="JAODUO010000014">
    <property type="protein sequence ID" value="KAK2193343.1"/>
    <property type="molecule type" value="Genomic_DNA"/>
</dbReference>
<evidence type="ECO:0000256" key="3">
    <source>
        <dbReference type="ARBA" id="ARBA00011720"/>
    </source>
</evidence>
<dbReference type="Pfam" id="PF10151">
    <property type="entry name" value="TMEM214"/>
    <property type="match status" value="1"/>
</dbReference>
<evidence type="ECO:0008006" key="15">
    <source>
        <dbReference type="Google" id="ProtNLM"/>
    </source>
</evidence>
<keyword evidence="9" id="KW-0325">Glycoprotein</keyword>
<dbReference type="InterPro" id="IPR019308">
    <property type="entry name" value="TMEM214"/>
</dbReference>
<organism evidence="13 14">
    <name type="scientific">Ridgeia piscesae</name>
    <name type="common">Tubeworm</name>
    <dbReference type="NCBI Taxonomy" id="27915"/>
    <lineage>
        <taxon>Eukaryota</taxon>
        <taxon>Metazoa</taxon>
        <taxon>Spiralia</taxon>
        <taxon>Lophotrochozoa</taxon>
        <taxon>Annelida</taxon>
        <taxon>Polychaeta</taxon>
        <taxon>Sedentaria</taxon>
        <taxon>Canalipalpata</taxon>
        <taxon>Sabellida</taxon>
        <taxon>Siboglinidae</taxon>
        <taxon>Ridgeia</taxon>
    </lineage>
</organism>
<feature type="transmembrane region" description="Helical" evidence="12">
    <location>
        <begin position="615"/>
        <end position="634"/>
    </location>
</feature>
<evidence type="ECO:0000256" key="7">
    <source>
        <dbReference type="ARBA" id="ARBA00022989"/>
    </source>
</evidence>
<proteinExistence type="inferred from homology"/>
<dbReference type="AlphaFoldDB" id="A0AAD9UKX9"/>
<evidence type="ECO:0000256" key="8">
    <source>
        <dbReference type="ARBA" id="ARBA00023136"/>
    </source>
</evidence>
<reference evidence="13" key="1">
    <citation type="journal article" date="2023" name="Mol. Biol. Evol.">
        <title>Third-Generation Sequencing Reveals the Adaptive Role of the Epigenome in Three Deep-Sea Polychaetes.</title>
        <authorList>
            <person name="Perez M."/>
            <person name="Aroh O."/>
            <person name="Sun Y."/>
            <person name="Lan Y."/>
            <person name="Juniper S.K."/>
            <person name="Young C.R."/>
            <person name="Angers B."/>
            <person name="Qian P.Y."/>
        </authorList>
    </citation>
    <scope>NUCLEOTIDE SEQUENCE</scope>
    <source>
        <strain evidence="13">R07B-5</strain>
    </source>
</reference>
<feature type="region of interest" description="Disordered" evidence="11">
    <location>
        <begin position="1"/>
        <end position="103"/>
    </location>
</feature>
<evidence type="ECO:0000313" key="14">
    <source>
        <dbReference type="Proteomes" id="UP001209878"/>
    </source>
</evidence>
<dbReference type="GO" id="GO:0006915">
    <property type="term" value="P:apoptotic process"/>
    <property type="evidence" value="ECO:0007669"/>
    <property type="project" value="UniProtKB-KW"/>
</dbReference>
<evidence type="ECO:0000256" key="12">
    <source>
        <dbReference type="SAM" id="Phobius"/>
    </source>
</evidence>
<evidence type="ECO:0000256" key="4">
    <source>
        <dbReference type="ARBA" id="ARBA00022692"/>
    </source>
</evidence>
<keyword evidence="4 12" id="KW-0812">Transmembrane</keyword>
<comment type="caution">
    <text evidence="13">The sequence shown here is derived from an EMBL/GenBank/DDBJ whole genome shotgun (WGS) entry which is preliminary data.</text>
</comment>
<dbReference type="Proteomes" id="UP001209878">
    <property type="component" value="Unassembled WGS sequence"/>
</dbReference>
<accession>A0AAD9UKX9</accession>
<keyword evidence="14" id="KW-1185">Reference proteome</keyword>
<sequence length="680" mass="78198">MATPGHWEVVGKPAKKTTSQHGSKIPKKTPGTSLPRLEHQSPSPEDPTIYGAFLAKEKKEQQRQQQVVETLEASTKPHNDTSSPKKTRVIKKSNLPEKKKERPLNLDEAISKIEVQELQQALATSQERFPENKPIWLKDLVSVLNLGLEKVTMIDPTFEDESPEYPSCQLPKKMRSLLLGQLRECPREMLQLFLEHCVQEMVSTITRGGSTFGYCIFIQLVFSLKPDLASDSLPKYLDMLRHNQKRPLPCLSIMWALGQAGTHNLACGLKVWQQLMVPVLNIRALASYGVLYLDSLFRRHPKLDNAYGVFTFHDFFPIFDLIFSQKFGLPGTQQKMLQSLYPKLKLICFGDNRQNNLHKFFPSFLDRCLPSNSHNMQAEMLDCLMTCLIEDPQSFSRWQQMYTNHMVQTSLLLEHMLKHWDGMTRRLDRQRLSQLVHTFSSTNTELAASEGINIDGYQRCVTACKQLEKKMSSARFPWRLTLLMIMCLFGSVIYYDIFTHGSFEKSKTHSILSDTGALVFLQKAWKHISFYTELTVAWLVKNVPIYYEKASVFAAPYLELMWQKLVLLGLFAAKQTENTRTWLNENIPVLLHWLEVNVPIFLNACGVYLNMLWELLIYLAQQVIVGINFTIVWLQENIFVGSLSMENIQKTLVETLMSVRGYSVRMFEWVKHAISNGSKS</sequence>
<evidence type="ECO:0000256" key="5">
    <source>
        <dbReference type="ARBA" id="ARBA00022703"/>
    </source>
</evidence>
<keyword evidence="7 12" id="KW-1133">Transmembrane helix</keyword>
<keyword evidence="8 12" id="KW-0472">Membrane</keyword>
<evidence type="ECO:0000256" key="10">
    <source>
        <dbReference type="ARBA" id="ARBA00024938"/>
    </source>
</evidence>
<evidence type="ECO:0000256" key="11">
    <source>
        <dbReference type="SAM" id="MobiDB-lite"/>
    </source>
</evidence>
<dbReference type="PANTHER" id="PTHR13448">
    <property type="entry name" value="TRANSMEMBRANE PROTEIN 214"/>
    <property type="match status" value="1"/>
</dbReference>
<comment type="subunit">
    <text evidence="3">Constitutively interacts with CASP4; required for the localization of procaspase 4 to the ER.</text>
</comment>
<evidence type="ECO:0000256" key="1">
    <source>
        <dbReference type="ARBA" id="ARBA00004477"/>
    </source>
</evidence>
<dbReference type="GO" id="GO:0005794">
    <property type="term" value="C:Golgi apparatus"/>
    <property type="evidence" value="ECO:0007669"/>
    <property type="project" value="TreeGrafter"/>
</dbReference>
<gene>
    <name evidence="13" type="ORF">NP493_15g04024</name>
</gene>
<name>A0AAD9UKX9_RIDPI</name>
<keyword evidence="5" id="KW-0053">Apoptosis</keyword>
<feature type="transmembrane region" description="Helical" evidence="12">
    <location>
        <begin position="476"/>
        <end position="497"/>
    </location>
</feature>
<feature type="compositionally biased region" description="Basic and acidic residues" evidence="11">
    <location>
        <begin position="94"/>
        <end position="103"/>
    </location>
</feature>
<comment type="subcellular location">
    <subcellularLocation>
        <location evidence="1">Endoplasmic reticulum membrane</location>
        <topology evidence="1">Multi-pass membrane protein</topology>
    </subcellularLocation>
</comment>
<evidence type="ECO:0000256" key="6">
    <source>
        <dbReference type="ARBA" id="ARBA00022824"/>
    </source>
</evidence>
<comment type="similarity">
    <text evidence="2">Belongs to the TMEM214 family.</text>
</comment>